<evidence type="ECO:0000313" key="4">
    <source>
        <dbReference type="Proteomes" id="UP001595803"/>
    </source>
</evidence>
<evidence type="ECO:0000259" key="2">
    <source>
        <dbReference type="Pfam" id="PF22725"/>
    </source>
</evidence>
<dbReference type="EMBL" id="JBHRZG010000024">
    <property type="protein sequence ID" value="MFC3834917.1"/>
    <property type="molecule type" value="Genomic_DNA"/>
</dbReference>
<feature type="domain" description="Gfo/Idh/MocA-like oxidoreductase N-terminal" evidence="1">
    <location>
        <begin position="5"/>
        <end position="123"/>
    </location>
</feature>
<proteinExistence type="predicted"/>
<keyword evidence="4" id="KW-1185">Reference proteome</keyword>
<gene>
    <name evidence="3" type="ORF">ACFOSB_18820</name>
</gene>
<name>A0ABV7ZC15_9DEIO</name>
<dbReference type="InterPro" id="IPR036291">
    <property type="entry name" value="NAD(P)-bd_dom_sf"/>
</dbReference>
<evidence type="ECO:0000259" key="1">
    <source>
        <dbReference type="Pfam" id="PF01408"/>
    </source>
</evidence>
<dbReference type="Pfam" id="PF22725">
    <property type="entry name" value="GFO_IDH_MocA_C3"/>
    <property type="match status" value="1"/>
</dbReference>
<dbReference type="SUPFAM" id="SSF55347">
    <property type="entry name" value="Glyceraldehyde-3-phosphate dehydrogenase-like, C-terminal domain"/>
    <property type="match status" value="1"/>
</dbReference>
<reference evidence="4" key="1">
    <citation type="journal article" date="2019" name="Int. J. Syst. Evol. Microbiol.">
        <title>The Global Catalogue of Microorganisms (GCM) 10K type strain sequencing project: providing services to taxonomists for standard genome sequencing and annotation.</title>
        <authorList>
            <consortium name="The Broad Institute Genomics Platform"/>
            <consortium name="The Broad Institute Genome Sequencing Center for Infectious Disease"/>
            <person name="Wu L."/>
            <person name="Ma J."/>
        </authorList>
    </citation>
    <scope>NUCLEOTIDE SEQUENCE [LARGE SCALE GENOMIC DNA]</scope>
    <source>
        <strain evidence="4">CCTCC AB 2017081</strain>
    </source>
</reference>
<sequence length="403" mass="43052">MTPQVAILGCGNRGADVYGRHLTAQGATVGYLVDPRPARLAEVAVRLGVPESATFTHWDDFFALGRVADAVVIATPDHLHVEPCVRALALGYHVLLEKPICLDEQELDVIAAAQAASSGTVTVCHVLRATPFFLDVKRVVESGVLGQLIGITWTENVASWHYAHSYVRGNWRRSPPAAPFILAKACHDLDLLRWLADSAPVAVSSTGRLNHFRPEHAPPGASDRCVTCSVTDCPYDARRIYGPRPAGQWPVTVLMAGGVSLTDALEHGPYGECVYAGHNDVVDHQAVTVEVASGLTAQLTVSAFTHNNTRTFKLVGSHGELRGHMERGALEMHDLRTGEVSAWTVEATGNHGGGDVGLIAGWLAALRGEAEWPSPLLASLDSHRMAFAAERSRGSGVVVALEG</sequence>
<comment type="caution">
    <text evidence="3">The sequence shown here is derived from an EMBL/GenBank/DDBJ whole genome shotgun (WGS) entry which is preliminary data.</text>
</comment>
<dbReference type="Gene3D" id="3.40.50.720">
    <property type="entry name" value="NAD(P)-binding Rossmann-like Domain"/>
    <property type="match status" value="1"/>
</dbReference>
<dbReference type="Gene3D" id="3.30.360.10">
    <property type="entry name" value="Dihydrodipicolinate Reductase, domain 2"/>
    <property type="match status" value="1"/>
</dbReference>
<dbReference type="Proteomes" id="UP001595803">
    <property type="component" value="Unassembled WGS sequence"/>
</dbReference>
<protein>
    <submittedName>
        <fullName evidence="3">Gfo/Idh/MocA family protein</fullName>
    </submittedName>
</protein>
<dbReference type="Pfam" id="PF01408">
    <property type="entry name" value="GFO_IDH_MocA"/>
    <property type="match status" value="1"/>
</dbReference>
<dbReference type="PANTHER" id="PTHR43377:SF2">
    <property type="entry name" value="BINDING ROSSMANN FOLD OXIDOREDUCTASE, PUTATIVE (AFU_ORTHOLOGUE AFUA_4G00560)-RELATED"/>
    <property type="match status" value="1"/>
</dbReference>
<feature type="domain" description="GFO/IDH/MocA-like oxidoreductase" evidence="2">
    <location>
        <begin position="133"/>
        <end position="321"/>
    </location>
</feature>
<dbReference type="PANTHER" id="PTHR43377">
    <property type="entry name" value="BILIVERDIN REDUCTASE A"/>
    <property type="match status" value="1"/>
</dbReference>
<organism evidence="3 4">
    <name type="scientific">Deinococcus rufus</name>
    <dbReference type="NCBI Taxonomy" id="2136097"/>
    <lineage>
        <taxon>Bacteria</taxon>
        <taxon>Thermotogati</taxon>
        <taxon>Deinococcota</taxon>
        <taxon>Deinococci</taxon>
        <taxon>Deinococcales</taxon>
        <taxon>Deinococcaceae</taxon>
        <taxon>Deinococcus</taxon>
    </lineage>
</organism>
<dbReference type="SUPFAM" id="SSF51735">
    <property type="entry name" value="NAD(P)-binding Rossmann-fold domains"/>
    <property type="match status" value="1"/>
</dbReference>
<dbReference type="RefSeq" id="WP_322472144.1">
    <property type="nucleotide sequence ID" value="NZ_JBHRZG010000024.1"/>
</dbReference>
<dbReference type="InterPro" id="IPR055170">
    <property type="entry name" value="GFO_IDH_MocA-like_dom"/>
</dbReference>
<evidence type="ECO:0000313" key="3">
    <source>
        <dbReference type="EMBL" id="MFC3834917.1"/>
    </source>
</evidence>
<dbReference type="InterPro" id="IPR000683">
    <property type="entry name" value="Gfo/Idh/MocA-like_OxRdtase_N"/>
</dbReference>
<dbReference type="InterPro" id="IPR051450">
    <property type="entry name" value="Gfo/Idh/MocA_Oxidoreductases"/>
</dbReference>
<accession>A0ABV7ZC15</accession>